<dbReference type="Proteomes" id="UP000515151">
    <property type="component" value="Chromosome 4"/>
</dbReference>
<evidence type="ECO:0000313" key="5">
    <source>
        <dbReference type="Proteomes" id="UP000515151"/>
    </source>
</evidence>
<protein>
    <submittedName>
        <fullName evidence="6">Pentatricopeptide repeat-containing protein At3g26630, chloroplastic-like isoform X1</fullName>
    </submittedName>
</protein>
<evidence type="ECO:0000256" key="2">
    <source>
        <dbReference type="PROSITE-ProRule" id="PRU00708"/>
    </source>
</evidence>
<dbReference type="Proteomes" id="UP000197138">
    <property type="component" value="Unassembled WGS sequence"/>
</dbReference>
<sequence length="477" mass="54014">MIASPWSTPDAINWRSPCLFSVAPRFGSQDAIALLRKCTSFNQLKQTHAKIIRNGLSQDQLLVRKLIGLCSTYGRMDYAALVFHQVETPHAFTWNLMIREYTISGSSRQAILLYNLMICEGYAPDKFTFPFVIKACSALSVIDKGRELHGLAIKTGLFRDLFVHNTLMDLYFKCGDREYGCKVFENMPVRSVVSWTTMMNGLIANGDLDSALEIFEGMPEKNVVSWTAMINGFVKNQRLQEAFDLFRRMQLENVKPNEYTLVGLLRACIELGSLKLGRWIHEYAVENGFRLGVFLGTALIDMYSKCDSLADARQVFVEMEARSLATWNSMITSLGVHGFGTEALSLYEQMEKANVAPDAITFVGVLSACVHTNNLEKGVEFFKQMTERYGIPPISEHYNCLIELYNRARELVEEDESMMDMPVKSDQDFFPESLEKTISHGDSVMENSPFTQAEQILGARRDFHLHDQHAGSKWDVG</sequence>
<dbReference type="Pfam" id="PF01535">
    <property type="entry name" value="PPR"/>
    <property type="match status" value="2"/>
</dbReference>
<dbReference type="FunFam" id="1.25.40.10:FF:000970">
    <property type="entry name" value="Pentatricopeptide repeat-containing protein At3g26630, chloroplastic"/>
    <property type="match status" value="1"/>
</dbReference>
<proteinExistence type="predicted"/>
<gene>
    <name evidence="6" type="primary">LOC116206149</name>
    <name evidence="3" type="ORF">CDL15_Pgr028428</name>
</gene>
<dbReference type="FunFam" id="1.25.40.10:FF:000470">
    <property type="entry name" value="Pentatricopeptide repeat-containing protein At5g66520"/>
    <property type="match status" value="1"/>
</dbReference>
<feature type="repeat" description="PPR" evidence="2">
    <location>
        <begin position="191"/>
        <end position="221"/>
    </location>
</feature>
<dbReference type="EMBL" id="MTKT01005384">
    <property type="protein sequence ID" value="OWM67565.1"/>
    <property type="molecule type" value="Genomic_DNA"/>
</dbReference>
<dbReference type="Pfam" id="PF13041">
    <property type="entry name" value="PPR_2"/>
    <property type="match status" value="3"/>
</dbReference>
<dbReference type="GeneID" id="116206149"/>
<feature type="repeat" description="PPR" evidence="2">
    <location>
        <begin position="358"/>
        <end position="392"/>
    </location>
</feature>
<name>A0A218W463_PUNGR</name>
<keyword evidence="5" id="KW-1185">Reference proteome</keyword>
<evidence type="ECO:0000256" key="1">
    <source>
        <dbReference type="ARBA" id="ARBA00022737"/>
    </source>
</evidence>
<keyword evidence="1" id="KW-0677">Repeat</keyword>
<evidence type="ECO:0000313" key="4">
    <source>
        <dbReference type="Proteomes" id="UP000197138"/>
    </source>
</evidence>
<feature type="repeat" description="PPR" evidence="2">
    <location>
        <begin position="323"/>
        <end position="357"/>
    </location>
</feature>
<dbReference type="InterPro" id="IPR002885">
    <property type="entry name" value="PPR_rpt"/>
</dbReference>
<dbReference type="NCBIfam" id="TIGR00756">
    <property type="entry name" value="PPR"/>
    <property type="match status" value="5"/>
</dbReference>
<evidence type="ECO:0000313" key="3">
    <source>
        <dbReference type="EMBL" id="OWM67565.1"/>
    </source>
</evidence>
<dbReference type="AlphaFoldDB" id="A0A218W463"/>
<evidence type="ECO:0000313" key="6">
    <source>
        <dbReference type="RefSeq" id="XP_031394792.1"/>
    </source>
</evidence>
<dbReference type="RefSeq" id="XP_031394792.1">
    <property type="nucleotide sequence ID" value="XM_031538932.1"/>
</dbReference>
<feature type="repeat" description="PPR" evidence="2">
    <location>
        <begin position="222"/>
        <end position="256"/>
    </location>
</feature>
<dbReference type="Gene3D" id="1.25.40.10">
    <property type="entry name" value="Tetratricopeptide repeat domain"/>
    <property type="match status" value="3"/>
</dbReference>
<dbReference type="InterPro" id="IPR046960">
    <property type="entry name" value="PPR_At4g14850-like_plant"/>
</dbReference>
<reference evidence="3" key="2">
    <citation type="submission" date="2017-06" db="EMBL/GenBank/DDBJ databases">
        <title>The pomegranate genome and the genomics of punicalagin biosynthesis.</title>
        <authorList>
            <person name="Xu C."/>
        </authorList>
    </citation>
    <scope>NUCLEOTIDE SEQUENCE [LARGE SCALE GENOMIC DNA]</scope>
    <source>
        <tissue evidence="3">Fresh leaf</tissue>
    </source>
</reference>
<accession>A0A218W463</accession>
<dbReference type="InterPro" id="IPR011990">
    <property type="entry name" value="TPR-like_helical_dom_sf"/>
</dbReference>
<reference evidence="6" key="4">
    <citation type="submission" date="2025-04" db="UniProtKB">
        <authorList>
            <consortium name="RefSeq"/>
        </authorList>
    </citation>
    <scope>IDENTIFICATION</scope>
    <source>
        <tissue evidence="6">Leaf</tissue>
    </source>
</reference>
<dbReference type="GO" id="GO:0009451">
    <property type="term" value="P:RNA modification"/>
    <property type="evidence" value="ECO:0007669"/>
    <property type="project" value="InterPro"/>
</dbReference>
<dbReference type="PANTHER" id="PTHR47926:SF359">
    <property type="entry name" value="PENTACOTRIPEPTIDE-REPEAT REGION OF PRORP DOMAIN-CONTAINING PROTEIN"/>
    <property type="match status" value="1"/>
</dbReference>
<dbReference type="PROSITE" id="PS51375">
    <property type="entry name" value="PPR"/>
    <property type="match status" value="5"/>
</dbReference>
<reference evidence="5" key="3">
    <citation type="journal article" date="2020" name="Plant Biotechnol. J.">
        <title>The pomegranate (Punica granatum L.) draft genome dissects genetic divergence between soft- and hard-seeded cultivars.</title>
        <authorList>
            <person name="Luo X."/>
            <person name="Li H."/>
            <person name="Wu Z."/>
            <person name="Yao W."/>
            <person name="Zhao P."/>
            <person name="Cao D."/>
            <person name="Yu H."/>
            <person name="Li K."/>
            <person name="Poudel K."/>
            <person name="Zhao D."/>
            <person name="Zhang F."/>
            <person name="Xia X."/>
            <person name="Chen L."/>
            <person name="Wang Q."/>
            <person name="Jing D."/>
            <person name="Cao S."/>
        </authorList>
    </citation>
    <scope>NUCLEOTIDE SEQUENCE [LARGE SCALE GENOMIC DNA]</scope>
</reference>
<reference evidence="4" key="1">
    <citation type="journal article" date="2017" name="Plant J.">
        <title>The pomegranate (Punica granatum L.) genome and the genomics of punicalagin biosynthesis.</title>
        <authorList>
            <person name="Qin G."/>
            <person name="Xu C."/>
            <person name="Ming R."/>
            <person name="Tang H."/>
            <person name="Guyot R."/>
            <person name="Kramer E.M."/>
            <person name="Hu Y."/>
            <person name="Yi X."/>
            <person name="Qi Y."/>
            <person name="Xu X."/>
            <person name="Gao Z."/>
            <person name="Pan H."/>
            <person name="Jian J."/>
            <person name="Tian Y."/>
            <person name="Yue Z."/>
            <person name="Xu Y."/>
        </authorList>
    </citation>
    <scope>NUCLEOTIDE SEQUENCE [LARGE SCALE GENOMIC DNA]</scope>
    <source>
        <strain evidence="4">cv. Dabenzi</strain>
    </source>
</reference>
<dbReference type="GO" id="GO:0003723">
    <property type="term" value="F:RNA binding"/>
    <property type="evidence" value="ECO:0007669"/>
    <property type="project" value="InterPro"/>
</dbReference>
<organism evidence="3 4">
    <name type="scientific">Punica granatum</name>
    <name type="common">Pomegranate</name>
    <dbReference type="NCBI Taxonomy" id="22663"/>
    <lineage>
        <taxon>Eukaryota</taxon>
        <taxon>Viridiplantae</taxon>
        <taxon>Streptophyta</taxon>
        <taxon>Embryophyta</taxon>
        <taxon>Tracheophyta</taxon>
        <taxon>Spermatophyta</taxon>
        <taxon>Magnoliopsida</taxon>
        <taxon>eudicotyledons</taxon>
        <taxon>Gunneridae</taxon>
        <taxon>Pentapetalae</taxon>
        <taxon>rosids</taxon>
        <taxon>malvids</taxon>
        <taxon>Myrtales</taxon>
        <taxon>Lythraceae</taxon>
        <taxon>Punica</taxon>
    </lineage>
</organism>
<dbReference type="PANTHER" id="PTHR47926">
    <property type="entry name" value="PENTATRICOPEPTIDE REPEAT-CONTAINING PROTEIN"/>
    <property type="match status" value="1"/>
</dbReference>
<dbReference type="OrthoDB" id="185373at2759"/>
<feature type="repeat" description="PPR" evidence="2">
    <location>
        <begin position="90"/>
        <end position="124"/>
    </location>
</feature>